<dbReference type="AlphaFoldDB" id="A0A8D8WS94"/>
<dbReference type="EMBL" id="HBUF01223930">
    <property type="protein sequence ID" value="CAG6670681.1"/>
    <property type="molecule type" value="Transcribed_RNA"/>
</dbReference>
<organism evidence="2">
    <name type="scientific">Cacopsylla melanoneura</name>
    <dbReference type="NCBI Taxonomy" id="428564"/>
    <lineage>
        <taxon>Eukaryota</taxon>
        <taxon>Metazoa</taxon>
        <taxon>Ecdysozoa</taxon>
        <taxon>Arthropoda</taxon>
        <taxon>Hexapoda</taxon>
        <taxon>Insecta</taxon>
        <taxon>Pterygota</taxon>
        <taxon>Neoptera</taxon>
        <taxon>Paraneoptera</taxon>
        <taxon>Hemiptera</taxon>
        <taxon>Sternorrhyncha</taxon>
        <taxon>Psylloidea</taxon>
        <taxon>Psyllidae</taxon>
        <taxon>Psyllinae</taxon>
        <taxon>Cacopsylla</taxon>
    </lineage>
</organism>
<proteinExistence type="predicted"/>
<sequence>MNKPSVSNFIKVIIPTLVLLMKRCVSQEIPPYLQDMIDLYRARNFPNGTRTENVPTMNPMEYGMTTNPSPTTSYIDRYPTAEEELQFGSREVKMFTMFPDDDELVYTGPTMDPNDLLGLDLDNTDGWRYFGVNLKEGTLACPICTKKFRKEKKYYDHLLKVENMTTPVWFLPTHRCTERYKSTPVTCPDPMCKEEKENFGLLRLHLLEVHNGLPHNWNLTSEEYVRDVIKENEHRDQEEYIARMNKTRRPYVKRANVTRLRQSRKRNSTLTTQIKRNYSKKKLSRAPRRPQTSGYTILDDRYEKNGTGWLDEYP</sequence>
<name>A0A8D8WS94_9HEMI</name>
<feature type="chain" id="PRO_5036262414" description="C2H2-type domain-containing protein" evidence="1">
    <location>
        <begin position="27"/>
        <end position="314"/>
    </location>
</feature>
<reference evidence="2" key="1">
    <citation type="submission" date="2021-05" db="EMBL/GenBank/DDBJ databases">
        <authorList>
            <person name="Alioto T."/>
            <person name="Alioto T."/>
            <person name="Gomez Garrido J."/>
        </authorList>
    </citation>
    <scope>NUCLEOTIDE SEQUENCE</scope>
</reference>
<protein>
    <recommendedName>
        <fullName evidence="3">C2H2-type domain-containing protein</fullName>
    </recommendedName>
</protein>
<evidence type="ECO:0000256" key="1">
    <source>
        <dbReference type="SAM" id="SignalP"/>
    </source>
</evidence>
<accession>A0A8D8WS94</accession>
<feature type="signal peptide" evidence="1">
    <location>
        <begin position="1"/>
        <end position="26"/>
    </location>
</feature>
<evidence type="ECO:0000313" key="2">
    <source>
        <dbReference type="EMBL" id="CAG6670682.1"/>
    </source>
</evidence>
<dbReference type="EMBL" id="HBUF01223931">
    <property type="protein sequence ID" value="CAG6670682.1"/>
    <property type="molecule type" value="Transcribed_RNA"/>
</dbReference>
<keyword evidence="1" id="KW-0732">Signal</keyword>
<evidence type="ECO:0008006" key="3">
    <source>
        <dbReference type="Google" id="ProtNLM"/>
    </source>
</evidence>